<dbReference type="PANTHER" id="PTHR34220:SF7">
    <property type="entry name" value="SENSOR HISTIDINE KINASE YPDA"/>
    <property type="match status" value="1"/>
</dbReference>
<dbReference type="GO" id="GO:0000155">
    <property type="term" value="F:phosphorelay sensor kinase activity"/>
    <property type="evidence" value="ECO:0007669"/>
    <property type="project" value="InterPro"/>
</dbReference>
<keyword evidence="1" id="KW-0472">Membrane</keyword>
<dbReference type="InterPro" id="IPR010559">
    <property type="entry name" value="Sig_transdc_His_kin_internal"/>
</dbReference>
<proteinExistence type="predicted"/>
<comment type="caution">
    <text evidence="3">The sequence shown here is derived from an EMBL/GenBank/DDBJ whole genome shotgun (WGS) entry which is preliminary data.</text>
</comment>
<accession>A0A0D0GV23</accession>
<keyword evidence="4" id="KW-1185">Reference proteome</keyword>
<dbReference type="EMBL" id="JXRA01000017">
    <property type="protein sequence ID" value="KIO78261.1"/>
    <property type="molecule type" value="Genomic_DNA"/>
</dbReference>
<dbReference type="Proteomes" id="UP000032049">
    <property type="component" value="Unassembled WGS sequence"/>
</dbReference>
<organism evidence="3 4">
    <name type="scientific">Pedobacter lusitanus</name>
    <dbReference type="NCBI Taxonomy" id="1503925"/>
    <lineage>
        <taxon>Bacteria</taxon>
        <taxon>Pseudomonadati</taxon>
        <taxon>Bacteroidota</taxon>
        <taxon>Sphingobacteriia</taxon>
        <taxon>Sphingobacteriales</taxon>
        <taxon>Sphingobacteriaceae</taxon>
        <taxon>Pedobacter</taxon>
    </lineage>
</organism>
<evidence type="ECO:0000313" key="4">
    <source>
        <dbReference type="Proteomes" id="UP000032049"/>
    </source>
</evidence>
<dbReference type="GO" id="GO:0016020">
    <property type="term" value="C:membrane"/>
    <property type="evidence" value="ECO:0007669"/>
    <property type="project" value="InterPro"/>
</dbReference>
<feature type="transmembrane region" description="Helical" evidence="1">
    <location>
        <begin position="42"/>
        <end position="63"/>
    </location>
</feature>
<keyword evidence="1" id="KW-1133">Transmembrane helix</keyword>
<dbReference type="Pfam" id="PF06580">
    <property type="entry name" value="His_kinase"/>
    <property type="match status" value="1"/>
</dbReference>
<dbReference type="PANTHER" id="PTHR34220">
    <property type="entry name" value="SENSOR HISTIDINE KINASE YPDA"/>
    <property type="match status" value="1"/>
</dbReference>
<feature type="domain" description="Signal transduction histidine kinase internal region" evidence="2">
    <location>
        <begin position="166"/>
        <end position="245"/>
    </location>
</feature>
<keyword evidence="1" id="KW-0812">Transmembrane</keyword>
<dbReference type="AlphaFoldDB" id="A0A0D0GV23"/>
<protein>
    <recommendedName>
        <fullName evidence="2">Signal transduction histidine kinase internal region domain-containing protein</fullName>
    </recommendedName>
</protein>
<feature type="transmembrane region" description="Helical" evidence="1">
    <location>
        <begin position="75"/>
        <end position="97"/>
    </location>
</feature>
<name>A0A0D0GV23_9SPHI</name>
<gene>
    <name evidence="3" type="ORF">TH53_04390</name>
</gene>
<feature type="transmembrane region" description="Helical" evidence="1">
    <location>
        <begin position="20"/>
        <end position="36"/>
    </location>
</feature>
<reference evidence="3 4" key="1">
    <citation type="submission" date="2015-01" db="EMBL/GenBank/DDBJ databases">
        <title>Draft genome sequence of Pedobacter sp. NL19 isolated from sludge of an effluent treatment pond in an abandoned uranium mine.</title>
        <authorList>
            <person name="Santos T."/>
            <person name="Caetano T."/>
            <person name="Covas C."/>
            <person name="Cruz A."/>
            <person name="Mendo S."/>
        </authorList>
    </citation>
    <scope>NUCLEOTIDE SEQUENCE [LARGE SCALE GENOMIC DNA]</scope>
    <source>
        <strain evidence="3 4">NL19</strain>
    </source>
</reference>
<sequence>MSRSFFKVIISKGVIRVHFLLWLTYFLLKLSVLLFTGERYSFVDFLLSHLLIIGLFYTNAFYVIPFYERRKFFQFILITCIELGLYGAFRFLIKFILVLSIAGVERVTNFRGFTAEVFYLFFQFYIISIAYRYSINRERRIRSIEKEKAIQQDLTIELQKDYLQTELAYLKAQINPHFLYNTLSFLYSKAVNISTVLAESIMTLSDIMRYALSNDVDSRGTVLVEDEIIQVRNLIKIYKLRFNDTFFIEFDVSGELEGRRIIPLIIITIVENAFKYGEFKEADAPMQIKITFGDDFMILTSFNRKKVINKNFAGKGEVGLKNLIKRLHTHYGSRHTYEVIETKETYITNITISL</sequence>
<dbReference type="InterPro" id="IPR050640">
    <property type="entry name" value="Bact_2-comp_sensor_kinase"/>
</dbReference>
<feature type="transmembrane region" description="Helical" evidence="1">
    <location>
        <begin position="117"/>
        <end position="135"/>
    </location>
</feature>
<evidence type="ECO:0000259" key="2">
    <source>
        <dbReference type="Pfam" id="PF06580"/>
    </source>
</evidence>
<evidence type="ECO:0000313" key="3">
    <source>
        <dbReference type="EMBL" id="KIO78261.1"/>
    </source>
</evidence>
<dbReference type="STRING" id="1503925.TH53_04390"/>
<evidence type="ECO:0000256" key="1">
    <source>
        <dbReference type="SAM" id="Phobius"/>
    </source>
</evidence>